<comment type="similarity">
    <text evidence="3 9">Belongs to the SIS family. GmhA subfamily.</text>
</comment>
<dbReference type="HAMAP" id="MF_00067">
    <property type="entry name" value="GmhA"/>
    <property type="match status" value="1"/>
</dbReference>
<dbReference type="Proteomes" id="UP000594688">
    <property type="component" value="Chromosome"/>
</dbReference>
<keyword evidence="4 9" id="KW-0963">Cytoplasm</keyword>
<dbReference type="GO" id="GO:0097367">
    <property type="term" value="F:carbohydrate derivative binding"/>
    <property type="evidence" value="ECO:0007669"/>
    <property type="project" value="InterPro"/>
</dbReference>
<keyword evidence="6 9" id="KW-0862">Zinc</keyword>
<dbReference type="SUPFAM" id="SSF53697">
    <property type="entry name" value="SIS domain"/>
    <property type="match status" value="1"/>
</dbReference>
<accession>A0A7T0G0Q5</accession>
<evidence type="ECO:0000256" key="9">
    <source>
        <dbReference type="HAMAP-Rule" id="MF_00067"/>
    </source>
</evidence>
<dbReference type="AlphaFoldDB" id="A0A7T0G0Q5"/>
<proteinExistence type="inferred from homology"/>
<feature type="binding site" evidence="9">
    <location>
        <position position="170"/>
    </location>
    <ligand>
        <name>Zn(2+)</name>
        <dbReference type="ChEBI" id="CHEBI:29105"/>
    </ligand>
</feature>
<evidence type="ECO:0000256" key="3">
    <source>
        <dbReference type="ARBA" id="ARBA00009894"/>
    </source>
</evidence>
<evidence type="ECO:0000256" key="6">
    <source>
        <dbReference type="ARBA" id="ARBA00022833"/>
    </source>
</evidence>
<dbReference type="EMBL" id="CP048685">
    <property type="protein sequence ID" value="QPJ62178.1"/>
    <property type="molecule type" value="Genomic_DNA"/>
</dbReference>
<keyword evidence="7 9" id="KW-0413">Isomerase</keyword>
<evidence type="ECO:0000313" key="11">
    <source>
        <dbReference type="EMBL" id="QPJ62178.1"/>
    </source>
</evidence>
<feature type="binding site" evidence="9">
    <location>
        <position position="59"/>
    </location>
    <ligand>
        <name>Zn(2+)</name>
        <dbReference type="ChEBI" id="CHEBI:29105"/>
    </ligand>
</feature>
<feature type="binding site" evidence="9">
    <location>
        <position position="170"/>
    </location>
    <ligand>
        <name>substrate</name>
    </ligand>
</feature>
<dbReference type="GO" id="GO:0008968">
    <property type="term" value="F:D-sedoheptulose 7-phosphate isomerase activity"/>
    <property type="evidence" value="ECO:0007669"/>
    <property type="project" value="UniProtKB-UniRule"/>
</dbReference>
<sequence length="188" mass="19918">MSQDRIRTFLNSSADLKRTIADTMAKDIDQAVQIVRKSLKGGGKLLLMGNGGSAGDAQHIAAELVGRYKKERQSVPALALTVDTSALTAIGNDYGFEEIFSRQIEGLGQKGDAILAISTSGQSENVVCGVQQAKGMGIHTIGLLGKDGGKLKDIVDLALVVPSSETARIQEAHITIGHIICEILDDEF</sequence>
<gene>
    <name evidence="9" type="primary">gmhA</name>
    <name evidence="11" type="ORF">G3M70_09960</name>
</gene>
<comment type="cofactor">
    <cofactor evidence="9">
        <name>Zn(2+)</name>
        <dbReference type="ChEBI" id="CHEBI:29105"/>
    </cofactor>
    <text evidence="9">Binds 1 zinc ion per subunit.</text>
</comment>
<dbReference type="EC" id="5.3.1.28" evidence="9"/>
<feature type="binding site" evidence="9">
    <location>
        <position position="63"/>
    </location>
    <ligand>
        <name>substrate</name>
    </ligand>
</feature>
<comment type="pathway">
    <text evidence="9">Carbohydrate biosynthesis; D-glycero-D-manno-heptose 7-phosphate biosynthesis; D-glycero-alpha-D-manno-heptose 7-phosphate and D-glycero-beta-D-manno-heptose 7-phosphate from sedoheptulose 7-phosphate: step 1/1.</text>
</comment>
<comment type="subcellular location">
    <subcellularLocation>
        <location evidence="2 9">Cytoplasm</location>
    </subcellularLocation>
</comment>
<organism evidence="11 12">
    <name type="scientific">Candidatus Nitronauta litoralis</name>
    <dbReference type="NCBI Taxonomy" id="2705533"/>
    <lineage>
        <taxon>Bacteria</taxon>
        <taxon>Pseudomonadati</taxon>
        <taxon>Nitrospinota/Tectimicrobiota group</taxon>
        <taxon>Nitrospinota</taxon>
        <taxon>Nitrospinia</taxon>
        <taxon>Nitrospinales</taxon>
        <taxon>Nitrospinaceae</taxon>
        <taxon>Candidatus Nitronauta</taxon>
    </lineage>
</organism>
<evidence type="ECO:0000256" key="8">
    <source>
        <dbReference type="ARBA" id="ARBA00023277"/>
    </source>
</evidence>
<dbReference type="PANTHER" id="PTHR30390">
    <property type="entry name" value="SEDOHEPTULOSE 7-PHOSPHATE ISOMERASE / DNAA INITIATOR-ASSOCIATING FACTOR FOR REPLICATION INITIATION"/>
    <property type="match status" value="1"/>
</dbReference>
<feature type="binding site" evidence="9">
    <location>
        <position position="178"/>
    </location>
    <ligand>
        <name>Zn(2+)</name>
        <dbReference type="ChEBI" id="CHEBI:29105"/>
    </ligand>
</feature>
<dbReference type="GO" id="GO:0008270">
    <property type="term" value="F:zinc ion binding"/>
    <property type="evidence" value="ECO:0007669"/>
    <property type="project" value="UniProtKB-UniRule"/>
</dbReference>
<dbReference type="CDD" id="cd05006">
    <property type="entry name" value="SIS_GmhA"/>
    <property type="match status" value="1"/>
</dbReference>
<feature type="binding site" evidence="9">
    <location>
        <position position="63"/>
    </location>
    <ligand>
        <name>Zn(2+)</name>
        <dbReference type="ChEBI" id="CHEBI:29105"/>
    </ligand>
</feature>
<comment type="catalytic activity">
    <reaction evidence="1 9">
        <text>2 D-sedoheptulose 7-phosphate = D-glycero-alpha-D-manno-heptose 7-phosphate + D-glycero-beta-D-manno-heptose 7-phosphate</text>
        <dbReference type="Rhea" id="RHEA:27489"/>
        <dbReference type="ChEBI" id="CHEBI:57483"/>
        <dbReference type="ChEBI" id="CHEBI:60203"/>
        <dbReference type="ChEBI" id="CHEBI:60204"/>
        <dbReference type="EC" id="5.3.1.28"/>
    </reaction>
</comment>
<evidence type="ECO:0000256" key="4">
    <source>
        <dbReference type="ARBA" id="ARBA00022490"/>
    </source>
</evidence>
<dbReference type="InterPro" id="IPR035461">
    <property type="entry name" value="GmhA/DiaA"/>
</dbReference>
<reference evidence="11 12" key="1">
    <citation type="submission" date="2020-02" db="EMBL/GenBank/DDBJ databases">
        <title>Genomic and physiological characterization of two novel Nitrospinaceae genera.</title>
        <authorList>
            <person name="Mueller A.J."/>
            <person name="Jung M.-Y."/>
            <person name="Strachan C.R."/>
            <person name="Herbold C.W."/>
            <person name="Kirkegaard R.H."/>
            <person name="Daims H."/>
        </authorList>
    </citation>
    <scope>NUCLEOTIDE SEQUENCE [LARGE SCALE GENOMIC DNA]</scope>
    <source>
        <strain evidence="11">EB</strain>
    </source>
</reference>
<dbReference type="PANTHER" id="PTHR30390:SF6">
    <property type="entry name" value="DNAA INITIATOR-ASSOCIATING PROTEIN DIAA"/>
    <property type="match status" value="1"/>
</dbReference>
<feature type="binding site" evidence="9">
    <location>
        <position position="123"/>
    </location>
    <ligand>
        <name>substrate</name>
    </ligand>
</feature>
<dbReference type="PROSITE" id="PS51464">
    <property type="entry name" value="SIS"/>
    <property type="match status" value="1"/>
</dbReference>
<dbReference type="InterPro" id="IPR001347">
    <property type="entry name" value="SIS_dom"/>
</dbReference>
<dbReference type="UniPathway" id="UPA00041">
    <property type="reaction ID" value="UER00436"/>
</dbReference>
<feature type="domain" description="SIS" evidence="10">
    <location>
        <begin position="35"/>
        <end position="188"/>
    </location>
</feature>
<comment type="function">
    <text evidence="9">Catalyzes the isomerization of sedoheptulose 7-phosphate in D-glycero-D-manno-heptose 7-phosphate.</text>
</comment>
<protein>
    <recommendedName>
        <fullName evidence="9">Phosphoheptose isomerase</fullName>
        <ecNumber evidence="9">5.3.1.28</ecNumber>
    </recommendedName>
    <alternativeName>
        <fullName evidence="9">Sedoheptulose 7-phosphate isomerase</fullName>
    </alternativeName>
</protein>
<dbReference type="GO" id="GO:0005737">
    <property type="term" value="C:cytoplasm"/>
    <property type="evidence" value="ECO:0007669"/>
    <property type="project" value="UniProtKB-SubCell"/>
</dbReference>
<evidence type="ECO:0000313" key="12">
    <source>
        <dbReference type="Proteomes" id="UP000594688"/>
    </source>
</evidence>
<evidence type="ECO:0000259" key="10">
    <source>
        <dbReference type="PROSITE" id="PS51464"/>
    </source>
</evidence>
<dbReference type="InterPro" id="IPR050099">
    <property type="entry name" value="SIS_GmhA/DiaA_subfam"/>
</dbReference>
<evidence type="ECO:0000256" key="2">
    <source>
        <dbReference type="ARBA" id="ARBA00004496"/>
    </source>
</evidence>
<keyword evidence="8 9" id="KW-0119">Carbohydrate metabolism</keyword>
<dbReference type="InterPro" id="IPR046348">
    <property type="entry name" value="SIS_dom_sf"/>
</dbReference>
<comment type="miscellaneous">
    <text evidence="9">The reaction produces a racemic mixture of D-glycero-alpha-D-manno-heptose 7-phosphate and D-glycero-beta-D-manno-heptose 7-phosphate.</text>
</comment>
<dbReference type="Pfam" id="PF13580">
    <property type="entry name" value="SIS_2"/>
    <property type="match status" value="1"/>
</dbReference>
<name>A0A7T0G0Q5_9BACT</name>
<dbReference type="Gene3D" id="3.40.50.10490">
    <property type="entry name" value="Glucose-6-phosphate isomerase like protein, domain 1"/>
    <property type="match status" value="1"/>
</dbReference>
<evidence type="ECO:0000256" key="5">
    <source>
        <dbReference type="ARBA" id="ARBA00022723"/>
    </source>
</evidence>
<dbReference type="InterPro" id="IPR004515">
    <property type="entry name" value="Phosphoheptose_Isoase"/>
</dbReference>
<feature type="binding site" evidence="9">
    <location>
        <begin position="50"/>
        <end position="52"/>
    </location>
    <ligand>
        <name>substrate</name>
    </ligand>
</feature>
<dbReference type="GO" id="GO:2001061">
    <property type="term" value="P:D-glycero-D-manno-heptose 7-phosphate biosynthetic process"/>
    <property type="evidence" value="ECO:0007669"/>
    <property type="project" value="UniProtKB-UniPathway"/>
</dbReference>
<dbReference type="GO" id="GO:0005975">
    <property type="term" value="P:carbohydrate metabolic process"/>
    <property type="evidence" value="ECO:0007669"/>
    <property type="project" value="UniProtKB-UniRule"/>
</dbReference>
<feature type="binding site" evidence="9">
    <location>
        <begin position="118"/>
        <end position="120"/>
    </location>
    <ligand>
        <name>substrate</name>
    </ligand>
</feature>
<dbReference type="KEGG" id="nli:G3M70_09960"/>
<feature type="binding site" evidence="9">
    <location>
        <begin position="92"/>
        <end position="93"/>
    </location>
    <ligand>
        <name>substrate</name>
    </ligand>
</feature>
<evidence type="ECO:0000256" key="7">
    <source>
        <dbReference type="ARBA" id="ARBA00023235"/>
    </source>
</evidence>
<evidence type="ECO:0000256" key="1">
    <source>
        <dbReference type="ARBA" id="ARBA00000348"/>
    </source>
</evidence>
<keyword evidence="5 9" id="KW-0479">Metal-binding</keyword>